<dbReference type="AlphaFoldDB" id="A0A4P8YLX5"/>
<keyword evidence="3" id="KW-1185">Reference proteome</keyword>
<protein>
    <recommendedName>
        <fullName evidence="1">Aminoglycoside phosphotransferase domain-containing protein</fullName>
    </recommendedName>
</protein>
<dbReference type="PANTHER" id="PTHR21310">
    <property type="entry name" value="AMINOGLYCOSIDE PHOSPHOTRANSFERASE-RELATED-RELATED"/>
    <property type="match status" value="1"/>
</dbReference>
<evidence type="ECO:0000313" key="3">
    <source>
        <dbReference type="Proteomes" id="UP000302163"/>
    </source>
</evidence>
<organism evidence="2 3">
    <name type="scientific">Jejubacter calystegiae</name>
    <dbReference type="NCBI Taxonomy" id="2579935"/>
    <lineage>
        <taxon>Bacteria</taxon>
        <taxon>Pseudomonadati</taxon>
        <taxon>Pseudomonadota</taxon>
        <taxon>Gammaproteobacteria</taxon>
        <taxon>Enterobacterales</taxon>
        <taxon>Enterobacteriaceae</taxon>
        <taxon>Jejubacter</taxon>
    </lineage>
</organism>
<dbReference type="Pfam" id="PF01636">
    <property type="entry name" value="APH"/>
    <property type="match status" value="2"/>
</dbReference>
<feature type="domain" description="Aminoglycoside phosphotransferase" evidence="1">
    <location>
        <begin position="519"/>
        <end position="684"/>
    </location>
</feature>
<dbReference type="EMBL" id="CP040428">
    <property type="protein sequence ID" value="QCT21835.1"/>
    <property type="molecule type" value="Genomic_DNA"/>
</dbReference>
<dbReference type="Gene3D" id="3.90.1200.10">
    <property type="match status" value="2"/>
</dbReference>
<dbReference type="OrthoDB" id="581471at2"/>
<accession>A0A4P8YLX5</accession>
<name>A0A4P8YLX5_9ENTR</name>
<dbReference type="KEGG" id="izh:FEM41_20340"/>
<evidence type="ECO:0000313" key="2">
    <source>
        <dbReference type="EMBL" id="QCT21835.1"/>
    </source>
</evidence>
<feature type="domain" description="Aminoglycoside phosphotransferase" evidence="1">
    <location>
        <begin position="217"/>
        <end position="363"/>
    </location>
</feature>
<dbReference type="Proteomes" id="UP000302163">
    <property type="component" value="Chromosome"/>
</dbReference>
<evidence type="ECO:0000259" key="1">
    <source>
        <dbReference type="Pfam" id="PF01636"/>
    </source>
</evidence>
<sequence>MEHTERNRAMIAARDAEQALAARDPALPGLELLLDNTQLLAALRTLAPLASARSVQVRYLRYKPCTSCVLSLEITMENAELLRYFARGLTRERFAVSLRHLKRRAMIAAGHPYAPLVLERQAILLLHPTQDRDIRYLDTLWDDTKRHRLLQDWLPELVNNEGVDWQLMRYKPGRRCVAVIQRGETPLALVRCTTAREFGAILQGSATGVALGHITLLGARAVCRMVATRWMPGQSLDSLPEGDDMTALVERVGAELALVHNAPFVPTLRRKLQDDLNALWREWEAIRTLLPGEAERFEHCATQIEAHLGQFSTPPVVLHGDFSADQVVITPAGPRFIDWDRSASGHPLNDIASFLARLEMDVINGLRSRSQADTVGEALLRGYRTQRTSGDGLSWFVARSLLCLATESFRLRWPDWPKRVDVLLTRVEQLCFQEADGSGGSDPWQEVLTRLCSRQTMESALIQGLAPDCAWRLQAARIVRHKPGRRALVEYQLDDATGVTQVLLGKYREKGIDNHAFACQQALWRGGIRVPEPLVKLPQQKIWLQRKVVATPLTRMLLISQVLPGTAGAVGIALARMQQHPGLRQAIGDRRWDLTDELRVLDWGFRQVAEQHPDWRRRLNRLFNRCEALASTLVASREACLHRDFYPDQILVAPDDPQCVTLLDFDLCAIGAGALDAGNYLAHISELALRLSGDIQTLQAHESAFTHAWLACSDGVTLAEVQAFKALSLARHIFLSTRFPSRAYTTAPLLDYCERVMDD</sequence>
<dbReference type="SUPFAM" id="SSF56112">
    <property type="entry name" value="Protein kinase-like (PK-like)"/>
    <property type="match status" value="2"/>
</dbReference>
<reference evidence="2 3" key="1">
    <citation type="submission" date="2019-05" db="EMBL/GenBank/DDBJ databases">
        <title>Complete genome sequence of Izhakiella calystegiae KSNA2, an endophyte isolated from beach morning glory (Calystegia soldanella).</title>
        <authorList>
            <person name="Jiang L."/>
            <person name="Jeong J.C."/>
            <person name="Kim C.Y."/>
            <person name="Kim D.H."/>
            <person name="Kim S.W."/>
            <person name="Lee j."/>
        </authorList>
    </citation>
    <scope>NUCLEOTIDE SEQUENCE [LARGE SCALE GENOMIC DNA]</scope>
    <source>
        <strain evidence="2 3">KSNA2</strain>
    </source>
</reference>
<dbReference type="InterPro" id="IPR002575">
    <property type="entry name" value="Aminoglycoside_PTrfase"/>
</dbReference>
<dbReference type="InterPro" id="IPR051678">
    <property type="entry name" value="AGP_Transferase"/>
</dbReference>
<gene>
    <name evidence="2" type="ORF">FEM41_20340</name>
</gene>
<dbReference type="InterPro" id="IPR011009">
    <property type="entry name" value="Kinase-like_dom_sf"/>
</dbReference>
<dbReference type="PANTHER" id="PTHR21310:SF15">
    <property type="entry name" value="AMINOGLYCOSIDE PHOSPHOTRANSFERASE DOMAIN-CONTAINING PROTEIN"/>
    <property type="match status" value="1"/>
</dbReference>
<proteinExistence type="predicted"/>